<feature type="compositionally biased region" description="Basic and acidic residues" evidence="4">
    <location>
        <begin position="323"/>
        <end position="347"/>
    </location>
</feature>
<reference evidence="7" key="1">
    <citation type="journal article" date="2023" name="Commun. Biol.">
        <title>Genome analysis of Parmales, the sister group of diatoms, reveals the evolutionary specialization of diatoms from phago-mixotrophs to photoautotrophs.</title>
        <authorList>
            <person name="Ban H."/>
            <person name="Sato S."/>
            <person name="Yoshikawa S."/>
            <person name="Yamada K."/>
            <person name="Nakamura Y."/>
            <person name="Ichinomiya M."/>
            <person name="Sato N."/>
            <person name="Blanc-Mathieu R."/>
            <person name="Endo H."/>
            <person name="Kuwata A."/>
            <person name="Ogata H."/>
        </authorList>
    </citation>
    <scope>NUCLEOTIDE SEQUENCE [LARGE SCALE GENOMIC DNA]</scope>
    <source>
        <strain evidence="7">NIES 3700</strain>
    </source>
</reference>
<proteinExistence type="predicted"/>
<feature type="compositionally biased region" description="Acidic residues" evidence="4">
    <location>
        <begin position="458"/>
        <end position="468"/>
    </location>
</feature>
<sequence>MQPPTPTSFATSLFSSPISIKSRTLLSKHLLDDLIRLLKSRITLEETYSRGLSKLSNPISSLPSNSTLTSAITGFTSDILNKSYQHLTLSENLSVDLLLPLQSLRDDVQLKLKNYEVTVKEIVTRLGRIEGVYKKSWRGYDRAYREAEAHCISLGTTDPELVLSLKEKVMEAIVENSKNLIEPEGKSLKKSAMHSLGLPSPSKDLVNWLLPSSDQKKNTTIETTVSSLLSLEIARKKCLREWKEVGREHGRGVIEWQVLVNEMQGMEERVIFEVQDMLRKHIVLESSCFANLQYDIQMLFGVMESVSVEDDVAGFIETVEEEERSKREEREEEERREWEGVNKVLHEDSEDLPPPPTSTSEKDSSTPEIDHTVGIPNLSSLVSKSNPEILPPKTLTTLHKSLFNSISTSLPPPPPSNIVDIPVNVGSDLPVDSSEVSRFWDWRGRSFEHFRGLKIEKEEEDGEEGEEEEKPKKCRRLFLASEVGDILEGVMENLRLEEEKMEKMEKEEEEKKKEEEKKRAAAAADPPKSSSNITSTTSSSPSSPLSDFGSIPSLPTASKPSAPNPKPPNSPKPVNKRQFPSVTALQSKEQTILLFTVVQHHLKVEGGERGEVDGLDLALGEIASSFNTLFFARQAMDSLLRRCDLHTQPHNTPIIVQPSHLLKAYLSFSRMLNLILQSPNDPVSAPLFRDILLVSCFVSCPASSILSQITKHPDSTGNLTYISLKKHIQNLISSKTVGVDDTCFLRQVLGAEEVFKGKQVMPLEGVFVASTLGECDDSKLPEHLLKVKEGVEGEAEEEIVVESEANIVVGQIVFMSWLLFGCGLTGVAIKKGIKSALSSLPGRYSGVETIISTSLELSNSMRVRVSSGMFNSSGGEKYGSTGGVKQPWEKADEEDGGNVVDDFIKSLEKNKIEGGGGGNDFGF</sequence>
<dbReference type="EMBL" id="BRXW01000784">
    <property type="protein sequence ID" value="GMH76906.1"/>
    <property type="molecule type" value="Genomic_DNA"/>
</dbReference>
<feature type="compositionally biased region" description="Low complexity" evidence="4">
    <location>
        <begin position="521"/>
        <end position="546"/>
    </location>
</feature>
<dbReference type="PANTHER" id="PTHR23065">
    <property type="entry name" value="PROLINE-SERINE-THREONINE PHOSPHATASE INTERACTING PROTEIN 1"/>
    <property type="match status" value="1"/>
</dbReference>
<feature type="compositionally biased region" description="Pro residues" evidence="4">
    <location>
        <begin position="562"/>
        <end position="571"/>
    </location>
</feature>
<keyword evidence="2" id="KW-0963">Cytoplasm</keyword>
<feature type="region of interest" description="Disordered" evidence="4">
    <location>
        <begin position="498"/>
        <end position="581"/>
    </location>
</feature>
<comment type="subcellular location">
    <subcellularLocation>
        <location evidence="1">Cytoplasm</location>
    </subcellularLocation>
</comment>
<dbReference type="Proteomes" id="UP001165122">
    <property type="component" value="Unassembled WGS sequence"/>
</dbReference>
<comment type="caution">
    <text evidence="6">The sequence shown here is derived from an EMBL/GenBank/DDBJ whole genome shotgun (WGS) entry which is preliminary data.</text>
</comment>
<name>A0A9W7AUM1_9STRA</name>
<evidence type="ECO:0000256" key="2">
    <source>
        <dbReference type="ARBA" id="ARBA00022490"/>
    </source>
</evidence>
<keyword evidence="3" id="KW-0597">Phosphoprotein</keyword>
<dbReference type="GO" id="GO:0005737">
    <property type="term" value="C:cytoplasm"/>
    <property type="evidence" value="ECO:0007669"/>
    <property type="project" value="TreeGrafter"/>
</dbReference>
<feature type="region of interest" description="Disordered" evidence="4">
    <location>
        <begin position="454"/>
        <end position="478"/>
    </location>
</feature>
<dbReference type="GO" id="GO:0043226">
    <property type="term" value="C:organelle"/>
    <property type="evidence" value="ECO:0007669"/>
    <property type="project" value="UniProtKB-ARBA"/>
</dbReference>
<feature type="compositionally biased region" description="Basic and acidic residues" evidence="4">
    <location>
        <begin position="360"/>
        <end position="369"/>
    </location>
</feature>
<evidence type="ECO:0000256" key="3">
    <source>
        <dbReference type="ARBA" id="ARBA00022553"/>
    </source>
</evidence>
<dbReference type="PANTHER" id="PTHR23065:SF7">
    <property type="entry name" value="NOSTRIN, ISOFORM H"/>
    <property type="match status" value="1"/>
</dbReference>
<dbReference type="SUPFAM" id="SSF103657">
    <property type="entry name" value="BAR/IMD domain-like"/>
    <property type="match status" value="1"/>
</dbReference>
<evidence type="ECO:0000259" key="5">
    <source>
        <dbReference type="SMART" id="SM00055"/>
    </source>
</evidence>
<keyword evidence="7" id="KW-1185">Reference proteome</keyword>
<dbReference type="InterPro" id="IPR027267">
    <property type="entry name" value="AH/BAR_dom_sf"/>
</dbReference>
<gene>
    <name evidence="6" type="ORF">TrLO_g9973</name>
</gene>
<feature type="domain" description="FCH" evidence="5">
    <location>
        <begin position="12"/>
        <end position="93"/>
    </location>
</feature>
<evidence type="ECO:0000256" key="4">
    <source>
        <dbReference type="SAM" id="MobiDB-lite"/>
    </source>
</evidence>
<dbReference type="AlphaFoldDB" id="A0A9W7AUM1"/>
<dbReference type="GO" id="GO:0005886">
    <property type="term" value="C:plasma membrane"/>
    <property type="evidence" value="ECO:0007669"/>
    <property type="project" value="TreeGrafter"/>
</dbReference>
<protein>
    <recommendedName>
        <fullName evidence="5">FCH domain-containing protein</fullName>
    </recommendedName>
</protein>
<evidence type="ECO:0000313" key="7">
    <source>
        <dbReference type="Proteomes" id="UP001165122"/>
    </source>
</evidence>
<dbReference type="OrthoDB" id="2155291at2759"/>
<organism evidence="6 7">
    <name type="scientific">Triparma laevis f. longispina</name>
    <dbReference type="NCBI Taxonomy" id="1714387"/>
    <lineage>
        <taxon>Eukaryota</taxon>
        <taxon>Sar</taxon>
        <taxon>Stramenopiles</taxon>
        <taxon>Ochrophyta</taxon>
        <taxon>Bolidophyceae</taxon>
        <taxon>Parmales</taxon>
        <taxon>Triparmaceae</taxon>
        <taxon>Triparma</taxon>
    </lineage>
</organism>
<dbReference type="InterPro" id="IPR001060">
    <property type="entry name" value="FCH_dom"/>
</dbReference>
<accession>A0A9W7AUM1</accession>
<dbReference type="Gene3D" id="1.20.1270.60">
    <property type="entry name" value="Arfaptin homology (AH) domain/BAR domain"/>
    <property type="match status" value="1"/>
</dbReference>
<evidence type="ECO:0000256" key="1">
    <source>
        <dbReference type="ARBA" id="ARBA00004496"/>
    </source>
</evidence>
<feature type="region of interest" description="Disordered" evidence="4">
    <location>
        <begin position="874"/>
        <end position="896"/>
    </location>
</feature>
<dbReference type="SMART" id="SM00055">
    <property type="entry name" value="FCH"/>
    <property type="match status" value="1"/>
</dbReference>
<feature type="compositionally biased region" description="Basic and acidic residues" evidence="4">
    <location>
        <begin position="498"/>
        <end position="519"/>
    </location>
</feature>
<evidence type="ECO:0000313" key="6">
    <source>
        <dbReference type="EMBL" id="GMH76906.1"/>
    </source>
</evidence>
<feature type="region of interest" description="Disordered" evidence="4">
    <location>
        <begin position="320"/>
        <end position="369"/>
    </location>
</feature>